<name>A0A1W1UYL6_9DEIO</name>
<dbReference type="Proteomes" id="UP000192582">
    <property type="component" value="Unassembled WGS sequence"/>
</dbReference>
<dbReference type="AlphaFoldDB" id="A0A1W1UYL6"/>
<accession>A0A1W1UYL6</accession>
<evidence type="ECO:0000313" key="1">
    <source>
        <dbReference type="EMBL" id="SMB86197.1"/>
    </source>
</evidence>
<keyword evidence="2" id="KW-1185">Reference proteome</keyword>
<dbReference type="OrthoDB" id="57509at2"/>
<dbReference type="EMBL" id="FWWU01000008">
    <property type="protein sequence ID" value="SMB86197.1"/>
    <property type="molecule type" value="Genomic_DNA"/>
</dbReference>
<proteinExistence type="predicted"/>
<sequence>MNTRNIIGLVLVTAALVSCRGTTPGSTNGDQDFTLTAQPSELGIGASHVGTTSIRITRPGNATGAVKLTFEGAVAGTGADHISGAFGPQTGGTSVLTVTVGAHVSAGTYPVTVRGTNGALTKTTGMQVKVEKWLLVDADRSANNAAPQDNSKPLSTLDTTMRAALVGKAFDVFVVKAGRIATDVPAINGPNADTLSKYSGVVWYTGNQWDQPPTRDDVNAMTSYLAGTDHKLIVQSAAFVQNLDGTGNVFQETDQNTDKNTAQKAFLRDQFGIAGYTFQYRRDGPSVQPVDGTVTQGMGALQLTNPASTAAFKRREDADGHPLLTVEVNQNVRGAVALEKTGLGNKGSSAAVYLGFSPDEVGTGDSAGLLSRLLRE</sequence>
<reference evidence="1 2" key="1">
    <citation type="submission" date="2017-04" db="EMBL/GenBank/DDBJ databases">
        <authorList>
            <person name="Afonso C.L."/>
            <person name="Miller P.J."/>
            <person name="Scott M.A."/>
            <person name="Spackman E."/>
            <person name="Goraichik I."/>
            <person name="Dimitrov K.M."/>
            <person name="Suarez D.L."/>
            <person name="Swayne D.E."/>
        </authorList>
    </citation>
    <scope>NUCLEOTIDE SEQUENCE [LARGE SCALE GENOMIC DNA]</scope>
    <source>
        <strain evidence="1 2">KR-140</strain>
    </source>
</reference>
<gene>
    <name evidence="1" type="ORF">SAMN00790413_03725</name>
</gene>
<dbReference type="PROSITE" id="PS51257">
    <property type="entry name" value="PROKAR_LIPOPROTEIN"/>
    <property type="match status" value="1"/>
</dbReference>
<protein>
    <submittedName>
        <fullName evidence="1">Uncharacterized protein</fullName>
    </submittedName>
</protein>
<evidence type="ECO:0000313" key="2">
    <source>
        <dbReference type="Proteomes" id="UP000192582"/>
    </source>
</evidence>
<dbReference type="RefSeq" id="WP_084047608.1">
    <property type="nucleotide sequence ID" value="NZ_FWWU01000008.1"/>
</dbReference>
<organism evidence="1 2">
    <name type="scientific">Deinococcus hopiensis KR-140</name>
    <dbReference type="NCBI Taxonomy" id="695939"/>
    <lineage>
        <taxon>Bacteria</taxon>
        <taxon>Thermotogati</taxon>
        <taxon>Deinococcota</taxon>
        <taxon>Deinococci</taxon>
        <taxon>Deinococcales</taxon>
        <taxon>Deinococcaceae</taxon>
        <taxon>Deinococcus</taxon>
    </lineage>
</organism>